<sequence length="160" mass="16796">MVKTLTYSGCDTICIIPPAHKDKYDITAELITAARKANVPNVLFISSAGADMAERGKQPHLRQFVDLECLVMAATGDGTMSTGHSPVVIRAGFYAENILTYAPQAQKDAILPLPMGTSHLIAPVARADVAQLAAHVLTGSGATASMVGTADNSWCSLDPD</sequence>
<dbReference type="Gene3D" id="3.40.50.720">
    <property type="entry name" value="NAD(P)-binding Rossmann-like Domain"/>
    <property type="match status" value="1"/>
</dbReference>
<keyword evidence="3" id="KW-1185">Reference proteome</keyword>
<evidence type="ECO:0000256" key="1">
    <source>
        <dbReference type="ARBA" id="ARBA00022857"/>
    </source>
</evidence>
<evidence type="ECO:0008006" key="4">
    <source>
        <dbReference type="Google" id="ProtNLM"/>
    </source>
</evidence>
<name>A0A6A7AK10_9PLEO</name>
<dbReference type="OrthoDB" id="10254221at2759"/>
<accession>A0A6A7AK10</accession>
<organism evidence="2 3">
    <name type="scientific">Ophiobolus disseminans</name>
    <dbReference type="NCBI Taxonomy" id="1469910"/>
    <lineage>
        <taxon>Eukaryota</taxon>
        <taxon>Fungi</taxon>
        <taxon>Dikarya</taxon>
        <taxon>Ascomycota</taxon>
        <taxon>Pezizomycotina</taxon>
        <taxon>Dothideomycetes</taxon>
        <taxon>Pleosporomycetidae</taxon>
        <taxon>Pleosporales</taxon>
        <taxon>Pleosporineae</taxon>
        <taxon>Phaeosphaeriaceae</taxon>
        <taxon>Ophiobolus</taxon>
    </lineage>
</organism>
<dbReference type="PANTHER" id="PTHR42748:SF22">
    <property type="entry name" value="NMRA-LIKE DOMAIN-CONTAINING PROTEIN"/>
    <property type="match status" value="1"/>
</dbReference>
<dbReference type="SUPFAM" id="SSF51735">
    <property type="entry name" value="NAD(P)-binding Rossmann-fold domains"/>
    <property type="match status" value="1"/>
</dbReference>
<reference evidence="2" key="1">
    <citation type="journal article" date="2020" name="Stud. Mycol.">
        <title>101 Dothideomycetes genomes: a test case for predicting lifestyles and emergence of pathogens.</title>
        <authorList>
            <person name="Haridas S."/>
            <person name="Albert R."/>
            <person name="Binder M."/>
            <person name="Bloem J."/>
            <person name="Labutti K."/>
            <person name="Salamov A."/>
            <person name="Andreopoulos B."/>
            <person name="Baker S."/>
            <person name="Barry K."/>
            <person name="Bills G."/>
            <person name="Bluhm B."/>
            <person name="Cannon C."/>
            <person name="Castanera R."/>
            <person name="Culley D."/>
            <person name="Daum C."/>
            <person name="Ezra D."/>
            <person name="Gonzalez J."/>
            <person name="Henrissat B."/>
            <person name="Kuo A."/>
            <person name="Liang C."/>
            <person name="Lipzen A."/>
            <person name="Lutzoni F."/>
            <person name="Magnuson J."/>
            <person name="Mondo S."/>
            <person name="Nolan M."/>
            <person name="Ohm R."/>
            <person name="Pangilinan J."/>
            <person name="Park H.-J."/>
            <person name="Ramirez L."/>
            <person name="Alfaro M."/>
            <person name="Sun H."/>
            <person name="Tritt A."/>
            <person name="Yoshinaga Y."/>
            <person name="Zwiers L.-H."/>
            <person name="Turgeon B."/>
            <person name="Goodwin S."/>
            <person name="Spatafora J."/>
            <person name="Crous P."/>
            <person name="Grigoriev I."/>
        </authorList>
    </citation>
    <scope>NUCLEOTIDE SEQUENCE</scope>
    <source>
        <strain evidence="2">CBS 113818</strain>
    </source>
</reference>
<dbReference type="GO" id="GO:0005634">
    <property type="term" value="C:nucleus"/>
    <property type="evidence" value="ECO:0007669"/>
    <property type="project" value="TreeGrafter"/>
</dbReference>
<dbReference type="PANTHER" id="PTHR42748">
    <property type="entry name" value="NITROGEN METABOLITE REPRESSION PROTEIN NMRA FAMILY MEMBER"/>
    <property type="match status" value="1"/>
</dbReference>
<protein>
    <recommendedName>
        <fullName evidence="4">NAD(P)-binding domain-containing protein</fullName>
    </recommendedName>
</protein>
<dbReference type="InterPro" id="IPR036291">
    <property type="entry name" value="NAD(P)-bd_dom_sf"/>
</dbReference>
<dbReference type="AlphaFoldDB" id="A0A6A7AK10"/>
<evidence type="ECO:0000313" key="3">
    <source>
        <dbReference type="Proteomes" id="UP000799424"/>
    </source>
</evidence>
<dbReference type="InterPro" id="IPR051164">
    <property type="entry name" value="NmrA-like_oxidored"/>
</dbReference>
<proteinExistence type="predicted"/>
<evidence type="ECO:0000313" key="2">
    <source>
        <dbReference type="EMBL" id="KAF2833632.1"/>
    </source>
</evidence>
<dbReference type="EMBL" id="MU006216">
    <property type="protein sequence ID" value="KAF2833632.1"/>
    <property type="molecule type" value="Genomic_DNA"/>
</dbReference>
<dbReference type="Proteomes" id="UP000799424">
    <property type="component" value="Unassembled WGS sequence"/>
</dbReference>
<gene>
    <name evidence="2" type="ORF">CC86DRAFT_12549</name>
</gene>
<keyword evidence="1" id="KW-0521">NADP</keyword>